<dbReference type="AlphaFoldDB" id="A0A5F9CA48"/>
<protein>
    <submittedName>
        <fullName evidence="8">Cystatin C</fullName>
    </submittedName>
</protein>
<feature type="transmembrane region" description="Helical" evidence="6">
    <location>
        <begin position="134"/>
        <end position="167"/>
    </location>
</feature>
<dbReference type="Ensembl" id="ENSOCUT00000059292.1">
    <property type="protein sequence ID" value="ENSOCUP00000030610.1"/>
    <property type="gene ID" value="ENSOCUG00000008071.4"/>
</dbReference>
<dbReference type="PANTHER" id="PTHR46186:SF2">
    <property type="entry name" value="CYSTATIN"/>
    <property type="match status" value="1"/>
</dbReference>
<dbReference type="Proteomes" id="UP000001811">
    <property type="component" value="Chromosome 4"/>
</dbReference>
<dbReference type="GO" id="GO:0005737">
    <property type="term" value="C:cytoplasm"/>
    <property type="evidence" value="ECO:0007669"/>
    <property type="project" value="TreeGrafter"/>
</dbReference>
<dbReference type="CDD" id="cd00042">
    <property type="entry name" value="CY"/>
    <property type="match status" value="1"/>
</dbReference>
<dbReference type="SMR" id="A0A5F9CA48"/>
<dbReference type="Pfam" id="PF00031">
    <property type="entry name" value="Cystatin"/>
    <property type="match status" value="1"/>
</dbReference>
<dbReference type="GeneTree" id="ENSGT00940000154755"/>
<dbReference type="PANTHER" id="PTHR46186">
    <property type="entry name" value="CYSTATIN"/>
    <property type="match status" value="1"/>
</dbReference>
<dbReference type="EMBL" id="AAGW02052334">
    <property type="status" value="NOT_ANNOTATED_CDS"/>
    <property type="molecule type" value="Genomic_DNA"/>
</dbReference>
<keyword evidence="6" id="KW-0472">Membrane</keyword>
<feature type="domain" description="Cystatin" evidence="7">
    <location>
        <begin position="305"/>
        <end position="418"/>
    </location>
</feature>
<dbReference type="SMART" id="SM00043">
    <property type="entry name" value="CY"/>
    <property type="match status" value="1"/>
</dbReference>
<reference evidence="8 9" key="1">
    <citation type="journal article" date="2011" name="Nature">
        <title>A high-resolution map of human evolutionary constraint using 29 mammals.</title>
        <authorList>
            <person name="Lindblad-Toh K."/>
            <person name="Garber M."/>
            <person name="Zuk O."/>
            <person name="Lin M.F."/>
            <person name="Parker B.J."/>
            <person name="Washietl S."/>
            <person name="Kheradpour P."/>
            <person name="Ernst J."/>
            <person name="Jordan G."/>
            <person name="Mauceli E."/>
            <person name="Ward L.D."/>
            <person name="Lowe C.B."/>
            <person name="Holloway A.K."/>
            <person name="Clamp M."/>
            <person name="Gnerre S."/>
            <person name="Alfoldi J."/>
            <person name="Beal K."/>
            <person name="Chang J."/>
            <person name="Clawson H."/>
            <person name="Cuff J."/>
            <person name="Di Palma F."/>
            <person name="Fitzgerald S."/>
            <person name="Flicek P."/>
            <person name="Guttman M."/>
            <person name="Hubisz M.J."/>
            <person name="Jaffe D.B."/>
            <person name="Jungreis I."/>
            <person name="Kent W.J."/>
            <person name="Kostka D."/>
            <person name="Lara M."/>
            <person name="Martins A.L."/>
            <person name="Massingham T."/>
            <person name="Moltke I."/>
            <person name="Raney B.J."/>
            <person name="Rasmussen M.D."/>
            <person name="Robinson J."/>
            <person name="Stark A."/>
            <person name="Vilella A.J."/>
            <person name="Wen J."/>
            <person name="Xie X."/>
            <person name="Zody M.C."/>
            <person name="Baldwin J."/>
            <person name="Bloom T."/>
            <person name="Chin C.W."/>
            <person name="Heiman D."/>
            <person name="Nicol R."/>
            <person name="Nusbaum C."/>
            <person name="Young S."/>
            <person name="Wilkinson J."/>
            <person name="Worley K.C."/>
            <person name="Kovar C.L."/>
            <person name="Muzny D.M."/>
            <person name="Gibbs R.A."/>
            <person name="Cree A."/>
            <person name="Dihn H.H."/>
            <person name="Fowler G."/>
            <person name="Jhangiani S."/>
            <person name="Joshi V."/>
            <person name="Lee S."/>
            <person name="Lewis L.R."/>
            <person name="Nazareth L.V."/>
            <person name="Okwuonu G."/>
            <person name="Santibanez J."/>
            <person name="Warren W.C."/>
            <person name="Mardis E.R."/>
            <person name="Weinstock G.M."/>
            <person name="Wilson R.K."/>
            <person name="Delehaunty K."/>
            <person name="Dooling D."/>
            <person name="Fronik C."/>
            <person name="Fulton L."/>
            <person name="Fulton B."/>
            <person name="Graves T."/>
            <person name="Minx P."/>
            <person name="Sodergren E."/>
            <person name="Birney E."/>
            <person name="Margulies E.H."/>
            <person name="Herrero J."/>
            <person name="Green E.D."/>
            <person name="Haussler D."/>
            <person name="Siepel A."/>
            <person name="Goldman N."/>
            <person name="Pollard K.S."/>
            <person name="Pedersen J.S."/>
            <person name="Lander E.S."/>
            <person name="Kellis M."/>
        </authorList>
    </citation>
    <scope>NUCLEOTIDE SEQUENCE [LARGE SCALE GENOMIC DNA]</scope>
    <source>
        <strain evidence="8 9">Thorbecke inbred</strain>
    </source>
</reference>
<feature type="region of interest" description="Disordered" evidence="5">
    <location>
        <begin position="322"/>
        <end position="352"/>
    </location>
</feature>
<evidence type="ECO:0000256" key="1">
    <source>
        <dbReference type="ARBA" id="ARBA00009403"/>
    </source>
</evidence>
<keyword evidence="4" id="KW-1015">Disulfide bond</keyword>
<proteinExistence type="inferred from homology"/>
<evidence type="ECO:0000256" key="5">
    <source>
        <dbReference type="SAM" id="MobiDB-lite"/>
    </source>
</evidence>
<reference evidence="8" key="2">
    <citation type="submission" date="2025-08" db="UniProtKB">
        <authorList>
            <consortium name="Ensembl"/>
        </authorList>
    </citation>
    <scope>IDENTIFICATION</scope>
    <source>
        <strain evidence="8">Thorbecke</strain>
    </source>
</reference>
<evidence type="ECO:0000259" key="7">
    <source>
        <dbReference type="SMART" id="SM00043"/>
    </source>
</evidence>
<dbReference type="GO" id="GO:0004869">
    <property type="term" value="F:cysteine-type endopeptidase inhibitor activity"/>
    <property type="evidence" value="ECO:0007669"/>
    <property type="project" value="UniProtKB-KW"/>
</dbReference>
<keyword evidence="2" id="KW-0646">Protease inhibitor</keyword>
<evidence type="ECO:0000256" key="3">
    <source>
        <dbReference type="ARBA" id="ARBA00022704"/>
    </source>
</evidence>
<accession>A0A5F9CA48</accession>
<dbReference type="SUPFAM" id="SSF54403">
    <property type="entry name" value="Cystatin/monellin"/>
    <property type="match status" value="1"/>
</dbReference>
<comment type="similarity">
    <text evidence="1">Belongs to the cystatin family.</text>
</comment>
<evidence type="ECO:0000256" key="2">
    <source>
        <dbReference type="ARBA" id="ARBA00022690"/>
    </source>
</evidence>
<gene>
    <name evidence="8" type="primary">CST3</name>
</gene>
<dbReference type="EMBL" id="AAGW02052337">
    <property type="status" value="NOT_ANNOTATED_CDS"/>
    <property type="molecule type" value="Genomic_DNA"/>
</dbReference>
<keyword evidence="9" id="KW-1185">Reference proteome</keyword>
<keyword evidence="6" id="KW-0812">Transmembrane</keyword>
<name>A0A5F9CA48_RABIT</name>
<evidence type="ECO:0000313" key="9">
    <source>
        <dbReference type="Proteomes" id="UP000001811"/>
    </source>
</evidence>
<dbReference type="InterPro" id="IPR046350">
    <property type="entry name" value="Cystatin_sf"/>
</dbReference>
<dbReference type="GO" id="GO:0005615">
    <property type="term" value="C:extracellular space"/>
    <property type="evidence" value="ECO:0007669"/>
    <property type="project" value="TreeGrafter"/>
</dbReference>
<organism evidence="8 9">
    <name type="scientific">Oryctolagus cuniculus</name>
    <name type="common">Rabbit</name>
    <dbReference type="NCBI Taxonomy" id="9986"/>
    <lineage>
        <taxon>Eukaryota</taxon>
        <taxon>Metazoa</taxon>
        <taxon>Chordata</taxon>
        <taxon>Craniata</taxon>
        <taxon>Vertebrata</taxon>
        <taxon>Euteleostomi</taxon>
        <taxon>Mammalia</taxon>
        <taxon>Eutheria</taxon>
        <taxon>Euarchontoglires</taxon>
        <taxon>Glires</taxon>
        <taxon>Lagomorpha</taxon>
        <taxon>Leporidae</taxon>
        <taxon>Oryctolagus</taxon>
    </lineage>
</organism>
<evidence type="ECO:0000256" key="6">
    <source>
        <dbReference type="SAM" id="Phobius"/>
    </source>
</evidence>
<dbReference type="Bgee" id="ENSOCUG00000008071">
    <property type="expression patterns" value="Expressed in aorta and 18 other cell types or tissues"/>
</dbReference>
<dbReference type="InParanoid" id="A0A5F9CA48"/>
<reference evidence="8" key="3">
    <citation type="submission" date="2025-09" db="UniProtKB">
        <authorList>
            <consortium name="Ensembl"/>
        </authorList>
    </citation>
    <scope>IDENTIFICATION</scope>
    <source>
        <strain evidence="8">Thorbecke</strain>
    </source>
</reference>
<dbReference type="Gene3D" id="3.10.450.10">
    <property type="match status" value="1"/>
</dbReference>
<dbReference type="InterPro" id="IPR000010">
    <property type="entry name" value="Cystatin_dom"/>
</dbReference>
<dbReference type="EMBL" id="AAGW02052335">
    <property type="status" value="NOT_ANNOTATED_CDS"/>
    <property type="molecule type" value="Genomic_DNA"/>
</dbReference>
<dbReference type="EMBL" id="AAGW02052338">
    <property type="status" value="NOT_ANNOTATED_CDS"/>
    <property type="molecule type" value="Genomic_DNA"/>
</dbReference>
<dbReference type="EMBL" id="AAGW02052336">
    <property type="status" value="NOT_ANNOTATED_CDS"/>
    <property type="molecule type" value="Genomic_DNA"/>
</dbReference>
<keyword evidence="6" id="KW-1133">Transmembrane helix</keyword>
<evidence type="ECO:0000256" key="4">
    <source>
        <dbReference type="ARBA" id="ARBA00023157"/>
    </source>
</evidence>
<sequence>MGKKTNCSSTVNQGQFKDIASHSVDFSSIDDLLGLYKLSQIRENKGCILFTLSQQPNKPKQKLKNYRRTKNLGTLGITGGSYSEWYFIDEVDSVQSMNTCRLSKCVHVVVCVHVCVPVSVHVCVHVGMCDVCECVWVVCMCACVCLCVCVVSVCVGGCVSVHVFMLVSVCQCMGECVCVHVCMCGVSKSVGGVCVVSESVHVVCLCMCVCDVAWCVCMHRYIPVCACVVSVEGDVALGSLAAFANGCSSPPVCCAGSMALGVCGGEAGAWQVLSGRGGHWQLQGRAGEAGSSAQARACPWALGPSGCGARVECRVPAGQHLSWPGKRDRNKASAKGSELSGQEGSGAPRDDSGGAIVSGVKYYLDVLIGRTTCTKTQTNLANCPFHDQPDLQRKMLCSFEIYSVPWLNKISLLKSDCQNA</sequence>
<keyword evidence="3" id="KW-0789">Thiol protease inhibitor</keyword>
<dbReference type="FunFam" id="3.10.450.10:FF:000004">
    <property type="entry name" value="Cystatin C"/>
    <property type="match status" value="1"/>
</dbReference>
<dbReference type="GO" id="GO:0031982">
    <property type="term" value="C:vesicle"/>
    <property type="evidence" value="ECO:0007669"/>
    <property type="project" value="TreeGrafter"/>
</dbReference>
<evidence type="ECO:0000313" key="8">
    <source>
        <dbReference type="Ensembl" id="ENSOCUP00000030610.1"/>
    </source>
</evidence>